<evidence type="ECO:0000313" key="1">
    <source>
        <dbReference type="EMBL" id="CAB9492171.1"/>
    </source>
</evidence>
<evidence type="ECO:0000313" key="2">
    <source>
        <dbReference type="Proteomes" id="UP000509458"/>
    </source>
</evidence>
<accession>A0A6T9XV55</accession>
<name>A0A6T9XV55_ALTMA</name>
<dbReference type="NCBIfam" id="TIGR03236">
    <property type="entry name" value="dnd_assoc_1"/>
    <property type="match status" value="1"/>
</dbReference>
<evidence type="ECO:0008006" key="3">
    <source>
        <dbReference type="Google" id="ProtNLM"/>
    </source>
</evidence>
<dbReference type="InterPro" id="IPR017645">
    <property type="entry name" value="Dnd_assoc_1"/>
</dbReference>
<proteinExistence type="predicted"/>
<dbReference type="AlphaFoldDB" id="A0A6T9XV55"/>
<dbReference type="REBASE" id="405218">
    <property type="entry name" value="Asp43554DptGP"/>
</dbReference>
<dbReference type="EMBL" id="LR812090">
    <property type="protein sequence ID" value="CAB9492171.1"/>
    <property type="molecule type" value="Genomic_DNA"/>
</dbReference>
<gene>
    <name evidence="1" type="ORF">ALFOR1_10104</name>
</gene>
<organism evidence="1 2">
    <name type="scientific">Alteromonas macleodii</name>
    <name type="common">Pseudoalteromonas macleodii</name>
    <dbReference type="NCBI Taxonomy" id="28108"/>
    <lineage>
        <taxon>Bacteria</taxon>
        <taxon>Pseudomonadati</taxon>
        <taxon>Pseudomonadota</taxon>
        <taxon>Gammaproteobacteria</taxon>
        <taxon>Alteromonadales</taxon>
        <taxon>Alteromonadaceae</taxon>
        <taxon>Alteromonas/Salinimonas group</taxon>
        <taxon>Alteromonas</taxon>
    </lineage>
</organism>
<protein>
    <recommendedName>
        <fullName evidence="3">DNA phosphorothioation-dependent restriction protein DptG</fullName>
    </recommendedName>
</protein>
<sequence>MGFKDMFKLKAELKPQNNKLTSFFPINTKDRKGIFDWDIVLGHFVKYAYRKSVASNQFEQFKLKCKERFELKLDEPQFWQHLEKMYFSGDELYKISPELLLFKAQDIKGSSANKRLGDLFLNLLQGHHLQKSPSLSLNFLEKELVETFNSFTVSGSEAGTVSKAPTEVPYLPFLRALFIEDLDFIASKPKYFIENITDFLKLYAFLYTAQLTLNLSEWRAGEPTAKPCYFILDTEKASDERSYVKSYGYRQLAKNFDKVFPYLAMNESLQDPAAVKQPLWSITCLEDTEGALDALNAYTVEFKGERKLEIELKEASSVAGAVDNLLALFYAQFGRSETRHEVNVHFCKAIESELCGHFVQSRGRAGRVLVFNQDYILLLTNIVIGNRERLRLHELLKEFEARGVFFDKQTQKVLVNFYERIGNVERMSDSGDAVYVRKTV</sequence>
<dbReference type="Proteomes" id="UP000509458">
    <property type="component" value="Chromosome"/>
</dbReference>
<reference evidence="1 2" key="1">
    <citation type="submission" date="2020-06" db="EMBL/GenBank/DDBJ databases">
        <authorList>
            <person name="Duchaud E."/>
        </authorList>
    </citation>
    <scope>NUCLEOTIDE SEQUENCE [LARGE SCALE GENOMIC DNA]</scope>
    <source>
        <strain evidence="1">Alteromonas fortis</strain>
    </source>
</reference>